<reference evidence="1 2" key="1">
    <citation type="submission" date="2013-02" db="EMBL/GenBank/DDBJ databases">
        <authorList>
            <person name="Harkins D.M."/>
            <person name="Durkin A.S."/>
            <person name="Brinkac L.M."/>
            <person name="Haft D.H."/>
            <person name="Selengut J.D."/>
            <person name="Sanka R."/>
            <person name="DePew J."/>
            <person name="Purushe J."/>
            <person name="Tulsiani S.M."/>
            <person name="Graham G.C."/>
            <person name="Burns M.-A."/>
            <person name="Dohnt M.F."/>
            <person name="Smythe L.D."/>
            <person name="McKay D.B."/>
            <person name="Craig S.B."/>
            <person name="Vinetz J.M."/>
            <person name="Sutton G.G."/>
            <person name="Nierman W.C."/>
            <person name="Fouts D.E."/>
        </authorList>
    </citation>
    <scope>NUCLEOTIDE SEQUENCE [LARGE SCALE GENOMIC DNA]</scope>
    <source>
        <strain evidence="1 2">LT2186</strain>
    </source>
</reference>
<comment type="caution">
    <text evidence="1">The sequence shown here is derived from an EMBL/GenBank/DDBJ whole genome shotgun (WGS) entry which is preliminary data.</text>
</comment>
<protein>
    <submittedName>
        <fullName evidence="1">Uncharacterized protein</fullName>
    </submittedName>
</protein>
<dbReference type="NCBIfam" id="NF047803">
    <property type="entry name" value="LIC12338_lipo"/>
    <property type="match status" value="1"/>
</dbReference>
<dbReference type="AlphaFoldDB" id="M3I2A5"/>
<name>M3I2A5_LEPIR</name>
<organism evidence="1 2">
    <name type="scientific">Leptospira interrogans serovar Grippotyphosa str. LT2186</name>
    <dbReference type="NCBI Taxonomy" id="1001599"/>
    <lineage>
        <taxon>Bacteria</taxon>
        <taxon>Pseudomonadati</taxon>
        <taxon>Spirochaetota</taxon>
        <taxon>Spirochaetia</taxon>
        <taxon>Leptospirales</taxon>
        <taxon>Leptospiraceae</taxon>
        <taxon>Leptospira</taxon>
    </lineage>
</organism>
<dbReference type="Proteomes" id="UP000011776">
    <property type="component" value="Unassembled WGS sequence"/>
</dbReference>
<evidence type="ECO:0000313" key="2">
    <source>
        <dbReference type="Proteomes" id="UP000011776"/>
    </source>
</evidence>
<accession>M3I2A5</accession>
<proteinExistence type="predicted"/>
<gene>
    <name evidence="1" type="ORF">LEP1GSC151_1452</name>
</gene>
<dbReference type="BioCyc" id="LINT1001599:G11K9-5292-MONOMER"/>
<dbReference type="EMBL" id="AFME02000278">
    <property type="protein sequence ID" value="EMG10042.1"/>
    <property type="molecule type" value="Genomic_DNA"/>
</dbReference>
<sequence length="82" mass="9176">MFSAGILAVVLMSFLFIGTCKKKEDDDNQTNAILLWLATRPYVEQSKTGFLLSFPKGLQSEENSNEKITLSICVSRLFRIGT</sequence>
<evidence type="ECO:0000313" key="1">
    <source>
        <dbReference type="EMBL" id="EMG10042.1"/>
    </source>
</evidence>